<dbReference type="GO" id="GO:0004553">
    <property type="term" value="F:hydrolase activity, hydrolyzing O-glycosyl compounds"/>
    <property type="evidence" value="ECO:0007669"/>
    <property type="project" value="UniProtKB-ARBA"/>
</dbReference>
<evidence type="ECO:0000313" key="3">
    <source>
        <dbReference type="EMBL" id="SDM20349.1"/>
    </source>
</evidence>
<dbReference type="GO" id="GO:0005975">
    <property type="term" value="P:carbohydrate metabolic process"/>
    <property type="evidence" value="ECO:0007669"/>
    <property type="project" value="UniProtKB-ARBA"/>
</dbReference>
<name>A0A1G9RAL3_9BACT</name>
<feature type="region of interest" description="Disordered" evidence="1">
    <location>
        <begin position="1234"/>
        <end position="1362"/>
    </location>
</feature>
<feature type="region of interest" description="Disordered" evidence="1">
    <location>
        <begin position="1582"/>
        <end position="1641"/>
    </location>
</feature>
<sequence length="1945" mass="206215">MHITLSLLQGQYNDNYWAFVGQLQPYLCNCNELIGMKKYLFWAVGLLLSGHTWAEGSKNLTPTNTSGATTGTNKQVGYLLHDAGANSNDFLSPGAPTNERLYVTVKPGETLYFGVQRAYSLTGFYNSSGSTFENRLRVRLKYDNGGTVVPYSVILNDDGTNPLLLDSTQAGVIPSYAKAAVGPNRTGVTNGYDPLSWTNNTGATRQVWVEFTTPISGGVNSDNDYTNNLSYYNLWDFTVIDNNGVEKTGRLYSSQWAFSTGNFDDRLSVNFSLYATMPADAGGYYVKKVNYAGMKPYEAIFVANGTGTTPTADYTEDRKSKNGTDGFTSTDIYPEYPLFVSNPDATLYPTASTQAVSTVATNSFCNALGEGSMSLNLNSSQAGIGIIFIDLDQDGELDPEDRLLEQPISAGNNYFFWDGQDGLGNPVPSGTEIQFEFRSNVTAVHFPIWDAETNDNGITVQKVRPGVNGEYEYLYYDDSNLPAGMVTPQTQLEGNNSVSGAHLWTDSDNSGTGDGDGRIMNTFTYGSIVTQIITKVHEYDCNPDYDGDGYTNDVDLDDDNDGIPDSDELVGLADPYGFDGASTTGYPRYLDYSLPGFIDYDANGIDDRYDTDGDGILSINDPDADGDGIFDAQEADRGRNPSVGGYDNATGTFSGTDADGNGMIDVTETAVGSGTTIFPLTNSDSDGLPDFLDVDSDNDGIADLYEGRANMDGSGGRNYRDTDADGDGLYDLAEAGGTDADNNGVVDTFTDLNNNGLADEWESLMGGTTLEPSDSDGDGQVNFLDLDSDNDGIPDGTEGATDLDGDGIANFIDLDSDNDGIWDVTEAGGTAGPDARLSGFTDGNGDGQDDTVAGTPLPLYNTDGVGNPDFLDADSDGDGIADVLEAGGRDANGDGQIDGTINANGLADAVDPTVGGRALPLPNTDGTGDADYRDTDSDGDGFADSTEGFDNNFDGTPDRTPSGSDTDGDGLDDAFDTDNGGVASTQPDLDGDGLPNYQDTDDDGDGTSSLAEGGGGSPIPLYLNNPGVNQFVIAPGSAAIQTGRACYQMTNGGNQRSAVWAADQVNASTSFVLEANLNFGNDAQNEGIAFVFQQQSLSALGDNGRSMGYGENNAGAGNSILPSLIIEFDIRDNGFNDPAEDHVGVMLNGDEQNHALTVNLGYNLEDGADHNFKVVNYTGLNEIHIFLDGVQILTGGALNTIITGDQYWGFTSSTSGGGATQSICDVSLRTLPDSDGDGLNDIVDNDDDNDGILDTDEGQGTDPSADADGDGIPNYQDTSFAGFTDANGDGVDDRFDADGDGIPNQLDLDSDNDGLADSQEGATDLDGDGLSSHLDRDSDGDGITDTRESGGNDANGDGVIDGYFDYDEDGLADRVDPSEGGTALTLIDSDGDGNPDHLDLDSDNDGIADVLEAGGTDDDQDGQMDGFVDADTDGLNDVVESTPLTLPDHDGDGLANYRDVDSDNDGITDGVENNLADADNNGRVDGFTDANGDGWHDAFLYNAVTMLDSDGDSVPDYMDLDTDNDGIPDAREAGETNGADGRVAGFVDANGDGRKDGLTLAMPDTDGDGILDYRDVDSDNDGLTDAIEAGGNDTNSDGRIDSFADNSPNGLADGYNDATAASPLPVPDTDSDGTPDYIDRDSDGDGLYDWIEAFDLNGNGSALDDYIQAADNYAAYSGDDYYPTDAANDADGDGVPDWLEDDNGDGIANFQDPTHAAYYDTDGNGLINLYDAAFGGIENNFNNAPDADGDGIPDWQEEETTTTLPVELVSLTAAQEDEAVMVRWTTMSETTNSHFDVERSLDGVVFEKIGQVKGQGTSLQTTAYAFADRNPHAGINYYRLRQVDYDGNATYYGPVAVQIDPALQWTAYPNPTYGAVTLEVRVDRPQQVEIELISLAGVRLWHQTRDLQGGMNQWTLEENLFPQPGVYLLRIKTHRSTQSLKLITY</sequence>
<dbReference type="STRING" id="1075417.SAMN05421823_11195"/>
<dbReference type="PANTHER" id="PTHR10199">
    <property type="entry name" value="THROMBOSPONDIN"/>
    <property type="match status" value="1"/>
</dbReference>
<evidence type="ECO:0000313" key="4">
    <source>
        <dbReference type="Proteomes" id="UP000198510"/>
    </source>
</evidence>
<dbReference type="CDD" id="cd01951">
    <property type="entry name" value="lectin_L-type"/>
    <property type="match status" value="1"/>
</dbReference>
<protein>
    <submittedName>
        <fullName evidence="3">Por secretion system C-terminal sorting domain-containing protein</fullName>
    </submittedName>
</protein>
<evidence type="ECO:0000256" key="1">
    <source>
        <dbReference type="SAM" id="MobiDB-lite"/>
    </source>
</evidence>
<feature type="compositionally biased region" description="Basic and acidic residues" evidence="1">
    <location>
        <begin position="1333"/>
        <end position="1350"/>
    </location>
</feature>
<dbReference type="OrthoDB" id="1443240at2"/>
<dbReference type="Gene3D" id="4.10.1080.10">
    <property type="entry name" value="TSP type-3 repeat"/>
    <property type="match status" value="3"/>
</dbReference>
<dbReference type="SUPFAM" id="SSF103647">
    <property type="entry name" value="TSP type-3 repeat"/>
    <property type="match status" value="4"/>
</dbReference>
<dbReference type="InterPro" id="IPR056573">
    <property type="entry name" value="Lectin_L-type_dom"/>
</dbReference>
<dbReference type="GO" id="GO:0030246">
    <property type="term" value="F:carbohydrate binding"/>
    <property type="evidence" value="ECO:0007669"/>
    <property type="project" value="InterPro"/>
</dbReference>
<dbReference type="Proteomes" id="UP000198510">
    <property type="component" value="Unassembled WGS sequence"/>
</dbReference>
<dbReference type="InterPro" id="IPR028974">
    <property type="entry name" value="TSP_type-3_rpt"/>
</dbReference>
<feature type="domain" description="Legume lectin" evidence="2">
    <location>
        <begin position="1064"/>
        <end position="1216"/>
    </location>
</feature>
<dbReference type="InterPro" id="IPR026444">
    <property type="entry name" value="Secre_tail"/>
</dbReference>
<dbReference type="GO" id="GO:0005509">
    <property type="term" value="F:calcium ion binding"/>
    <property type="evidence" value="ECO:0007669"/>
    <property type="project" value="InterPro"/>
</dbReference>
<feature type="compositionally biased region" description="Acidic residues" evidence="1">
    <location>
        <begin position="966"/>
        <end position="976"/>
    </location>
</feature>
<reference evidence="3 4" key="1">
    <citation type="submission" date="2016-10" db="EMBL/GenBank/DDBJ databases">
        <authorList>
            <person name="de Groot N.N."/>
        </authorList>
    </citation>
    <scope>NUCLEOTIDE SEQUENCE [LARGE SCALE GENOMIC DNA]</scope>
    <source>
        <strain evidence="3 4">DSM 25186</strain>
    </source>
</reference>
<feature type="compositionally biased region" description="Acidic residues" evidence="1">
    <location>
        <begin position="1234"/>
        <end position="1269"/>
    </location>
</feature>
<evidence type="ECO:0000259" key="2">
    <source>
        <dbReference type="Pfam" id="PF00139"/>
    </source>
</evidence>
<dbReference type="EMBL" id="FNFO01000011">
    <property type="protein sequence ID" value="SDM20349.1"/>
    <property type="molecule type" value="Genomic_DNA"/>
</dbReference>
<dbReference type="SUPFAM" id="SSF49899">
    <property type="entry name" value="Concanavalin A-like lectins/glucanases"/>
    <property type="match status" value="1"/>
</dbReference>
<dbReference type="NCBIfam" id="TIGR04183">
    <property type="entry name" value="Por_Secre_tail"/>
    <property type="match status" value="1"/>
</dbReference>
<dbReference type="PANTHER" id="PTHR10199:SF119">
    <property type="entry name" value="RE20510P"/>
    <property type="match status" value="1"/>
</dbReference>
<feature type="region of interest" description="Disordered" evidence="1">
    <location>
        <begin position="874"/>
        <end position="897"/>
    </location>
</feature>
<accession>A0A1G9RAL3</accession>
<gene>
    <name evidence="3" type="ORF">SAMN05421823_11195</name>
</gene>
<feature type="region of interest" description="Disordered" evidence="1">
    <location>
        <begin position="913"/>
        <end position="1018"/>
    </location>
</feature>
<dbReference type="Gene3D" id="2.60.120.200">
    <property type="match status" value="1"/>
</dbReference>
<dbReference type="Pfam" id="PF00139">
    <property type="entry name" value="Lectin_legB"/>
    <property type="match status" value="1"/>
</dbReference>
<dbReference type="InterPro" id="IPR013320">
    <property type="entry name" value="ConA-like_dom_sf"/>
</dbReference>
<proteinExistence type="predicted"/>
<dbReference type="InterPro" id="IPR001220">
    <property type="entry name" value="Legume_lectin_dom"/>
</dbReference>
<keyword evidence="4" id="KW-1185">Reference proteome</keyword>
<organism evidence="3 4">
    <name type="scientific">Catalinimonas alkaloidigena</name>
    <dbReference type="NCBI Taxonomy" id="1075417"/>
    <lineage>
        <taxon>Bacteria</taxon>
        <taxon>Pseudomonadati</taxon>
        <taxon>Bacteroidota</taxon>
        <taxon>Cytophagia</taxon>
        <taxon>Cytophagales</taxon>
        <taxon>Catalimonadaceae</taxon>
        <taxon>Catalinimonas</taxon>
    </lineage>
</organism>